<gene>
    <name evidence="3" type="ORF">BD289DRAFT_362071</name>
</gene>
<feature type="transmembrane region" description="Helical" evidence="2">
    <location>
        <begin position="137"/>
        <end position="155"/>
    </location>
</feature>
<keyword evidence="2" id="KW-0812">Transmembrane</keyword>
<name>A0A2T3AHH2_9PEZI</name>
<dbReference type="EMBL" id="KZ678389">
    <property type="protein sequence ID" value="PSR97709.1"/>
    <property type="molecule type" value="Genomic_DNA"/>
</dbReference>
<feature type="transmembrane region" description="Helical" evidence="2">
    <location>
        <begin position="27"/>
        <end position="49"/>
    </location>
</feature>
<evidence type="ECO:0000313" key="3">
    <source>
        <dbReference type="EMBL" id="PSR97709.1"/>
    </source>
</evidence>
<keyword evidence="2" id="KW-0472">Membrane</keyword>
<evidence type="ECO:0000256" key="2">
    <source>
        <dbReference type="SAM" id="Phobius"/>
    </source>
</evidence>
<proteinExistence type="predicted"/>
<dbReference type="InParanoid" id="A0A2T3AHH2"/>
<feature type="region of interest" description="Disordered" evidence="1">
    <location>
        <begin position="668"/>
        <end position="701"/>
    </location>
</feature>
<protein>
    <recommendedName>
        <fullName evidence="5">Mcm2 3 5 family protein</fullName>
    </recommendedName>
</protein>
<dbReference type="STRING" id="2025994.A0A2T3AHH2"/>
<accession>A0A2T3AHH2</accession>
<feature type="transmembrane region" description="Helical" evidence="2">
    <location>
        <begin position="69"/>
        <end position="91"/>
    </location>
</feature>
<reference evidence="3 4" key="1">
    <citation type="journal article" date="2018" name="Mycol. Prog.">
        <title>Coniella lustricola, a new species from submerged detritus.</title>
        <authorList>
            <person name="Raudabaugh D.B."/>
            <person name="Iturriaga T."/>
            <person name="Carver A."/>
            <person name="Mondo S."/>
            <person name="Pangilinan J."/>
            <person name="Lipzen A."/>
            <person name="He G."/>
            <person name="Amirebrahimi M."/>
            <person name="Grigoriev I.V."/>
            <person name="Miller A.N."/>
        </authorList>
    </citation>
    <scope>NUCLEOTIDE SEQUENCE [LARGE SCALE GENOMIC DNA]</scope>
    <source>
        <strain evidence="3 4">B22-T-1</strain>
    </source>
</reference>
<dbReference type="Proteomes" id="UP000241462">
    <property type="component" value="Unassembled WGS sequence"/>
</dbReference>
<evidence type="ECO:0000313" key="4">
    <source>
        <dbReference type="Proteomes" id="UP000241462"/>
    </source>
</evidence>
<keyword evidence="4" id="KW-1185">Reference proteome</keyword>
<evidence type="ECO:0000256" key="1">
    <source>
        <dbReference type="SAM" id="MobiDB-lite"/>
    </source>
</evidence>
<dbReference type="OrthoDB" id="4721035at2759"/>
<feature type="region of interest" description="Disordered" evidence="1">
    <location>
        <begin position="725"/>
        <end position="757"/>
    </location>
</feature>
<dbReference type="AlphaFoldDB" id="A0A2T3AHH2"/>
<evidence type="ECO:0008006" key="5">
    <source>
        <dbReference type="Google" id="ProtNLM"/>
    </source>
</evidence>
<sequence>MLSKEPEYRVGTPPKGVHIRRASWQSIWLIGISIYSTLASGVWFVTSIIEPRWGSIVSTNGPISLSSANLVTAIIAKSIEMTFATVAVAFVGQVLTRRAIATHEGMTMAEVTMRTWIMQPGTVLANPRALRHVARTLLGLICILATLVVMFYTTASDTMVRPKLQFSNWQKTTLKSTILASYANPTYVENDCATPITTAMDENAGSSCLAVQYAGDSFSDFLSFFALWHDAKNASTDMTSRPQVQSMLYDNVTMIGTWIETQYSDVEQNYATWSRVINNVSLAMPHPGVYKAATNRSMNGILQPSDLDGVGSYNISASVVSPAVNVLCVNMDTAELAPLVYTTWPNAKVNETGVGSQTSGWEGWQLEVPMWNNSDPDSSANYLNRTVVDDIFHWGPQYLRRPPVFQLYPSDFNTVLNSDSEFYANATDAVYILSKNNNTANYTLCGVQSWPAIQCSTTFNVSGTASMAMSTDCSQSKDYTPSNAAEFTSNPDAYVHTLRGAYNLSISKDWKNMVTLWGLSVNLNGGVGNDNASNARILTELALTGPQMTTRMPSLAEGFASMAANTLVTGSINTPFVHYWDYESSSDNILATPATVSFQARVRSQEYASWHSERWQGVFYPVLATALLLNLLCLAYLGRVGLVRDFLEPASLFALATARPLAAAATDGAREATSAKEPLLASRTPEMEQQAFEGSGQNEKSRMGVPYRLSYREDANHFYFEEAGQQRNGNRASGAGSGTATPLRSGTASEVELDEGLARRSFARLR</sequence>
<feature type="compositionally biased region" description="Polar residues" evidence="1">
    <location>
        <begin position="738"/>
        <end position="748"/>
    </location>
</feature>
<keyword evidence="2" id="KW-1133">Transmembrane helix</keyword>
<organism evidence="3 4">
    <name type="scientific">Coniella lustricola</name>
    <dbReference type="NCBI Taxonomy" id="2025994"/>
    <lineage>
        <taxon>Eukaryota</taxon>
        <taxon>Fungi</taxon>
        <taxon>Dikarya</taxon>
        <taxon>Ascomycota</taxon>
        <taxon>Pezizomycotina</taxon>
        <taxon>Sordariomycetes</taxon>
        <taxon>Sordariomycetidae</taxon>
        <taxon>Diaporthales</taxon>
        <taxon>Schizoparmaceae</taxon>
        <taxon>Coniella</taxon>
    </lineage>
</organism>